<dbReference type="AlphaFoldDB" id="A0A7W7U7P6"/>
<dbReference type="EMBL" id="JACHJY010000012">
    <property type="protein sequence ID" value="MBB4986383.1"/>
    <property type="molecule type" value="Genomic_DNA"/>
</dbReference>
<organism evidence="1 3">
    <name type="scientific">Streptomyces nymphaeiformis</name>
    <dbReference type="NCBI Taxonomy" id="2663842"/>
    <lineage>
        <taxon>Bacteria</taxon>
        <taxon>Bacillati</taxon>
        <taxon>Actinomycetota</taxon>
        <taxon>Actinomycetes</taxon>
        <taxon>Kitasatosporales</taxon>
        <taxon>Streptomycetaceae</taxon>
        <taxon>Streptomyces</taxon>
    </lineage>
</organism>
<accession>A0A7W7U7P6</accession>
<reference evidence="1 3" key="1">
    <citation type="submission" date="2020-08" db="EMBL/GenBank/DDBJ databases">
        <title>Genomic Encyclopedia of Type Strains, Phase III (KMG-III): the genomes of soil and plant-associated and newly described type strains.</title>
        <authorList>
            <person name="Whitman W."/>
        </authorList>
    </citation>
    <scope>NUCLEOTIDE SEQUENCE [LARGE SCALE GENOMIC DNA]</scope>
    <source>
        <strain evidence="1 3">SFB5A</strain>
    </source>
</reference>
<proteinExistence type="predicted"/>
<feature type="non-terminal residue" evidence="1">
    <location>
        <position position="1"/>
    </location>
</feature>
<dbReference type="EMBL" id="JACHJY010000018">
    <property type="protein sequence ID" value="MBB4987192.1"/>
    <property type="molecule type" value="Genomic_DNA"/>
</dbReference>
<evidence type="ECO:0000313" key="1">
    <source>
        <dbReference type="EMBL" id="MBB4986383.1"/>
    </source>
</evidence>
<protein>
    <submittedName>
        <fullName evidence="1">Uncharacterized protein</fullName>
    </submittedName>
</protein>
<sequence>GIHRINQNPQLPWSFLAHTGLTLHPPTPWN</sequence>
<gene>
    <name evidence="1" type="ORF">GGE06_007350</name>
    <name evidence="2" type="ORF">GGE06_008164</name>
</gene>
<evidence type="ECO:0000313" key="2">
    <source>
        <dbReference type="EMBL" id="MBB4987192.1"/>
    </source>
</evidence>
<name>A0A7W7U7P6_9ACTN</name>
<dbReference type="Proteomes" id="UP000582643">
    <property type="component" value="Unassembled WGS sequence"/>
</dbReference>
<comment type="caution">
    <text evidence="1">The sequence shown here is derived from an EMBL/GenBank/DDBJ whole genome shotgun (WGS) entry which is preliminary data.</text>
</comment>
<keyword evidence="3" id="KW-1185">Reference proteome</keyword>
<evidence type="ECO:0000313" key="3">
    <source>
        <dbReference type="Proteomes" id="UP000582643"/>
    </source>
</evidence>